<evidence type="ECO:0000313" key="3">
    <source>
        <dbReference type="Proteomes" id="UP001155241"/>
    </source>
</evidence>
<feature type="transmembrane region" description="Helical" evidence="1">
    <location>
        <begin position="252"/>
        <end position="276"/>
    </location>
</feature>
<feature type="transmembrane region" description="Helical" evidence="1">
    <location>
        <begin position="227"/>
        <end position="246"/>
    </location>
</feature>
<reference evidence="2" key="1">
    <citation type="submission" date="2022-06" db="EMBL/GenBank/DDBJ databases">
        <title>Aeoliella straminimaris, a novel planctomycete from sediments.</title>
        <authorList>
            <person name="Vitorino I.R."/>
            <person name="Lage O.M."/>
        </authorList>
    </citation>
    <scope>NUCLEOTIDE SEQUENCE</scope>
    <source>
        <strain evidence="2">ICT_H6.2</strain>
    </source>
</reference>
<comment type="caution">
    <text evidence="2">The sequence shown here is derived from an EMBL/GenBank/DDBJ whole genome shotgun (WGS) entry which is preliminary data.</text>
</comment>
<name>A0A9X2FCD5_9BACT</name>
<evidence type="ECO:0000256" key="1">
    <source>
        <dbReference type="SAM" id="Phobius"/>
    </source>
</evidence>
<evidence type="ECO:0000313" key="2">
    <source>
        <dbReference type="EMBL" id="MCO6043401.1"/>
    </source>
</evidence>
<gene>
    <name evidence="2" type="ORF">NG895_05730</name>
</gene>
<keyword evidence="1" id="KW-0812">Transmembrane</keyword>
<dbReference type="RefSeq" id="WP_252851508.1">
    <property type="nucleotide sequence ID" value="NZ_JAMXLR010000024.1"/>
</dbReference>
<protein>
    <recommendedName>
        <fullName evidence="4">C2H2-type domain-containing protein</fullName>
    </recommendedName>
</protein>
<sequence length="308" mass="33868">MDGLLRLLFEDHRHQLFGTAVKEARCDQCGQAFSFAATVDHLAHLQISRFEDSAKAAAEAEQMAERGVGRAVELMRCREPCPHCHCPPKCAPPTTGGRWRSPWMEAVQSALLLVVHFELGLLCFFALIYLFVVIAAPAATGRPGLEQMMVSLLYGLVIAGSPAAVNWLCFKHRSGAATSACPEPSLTTHRRPIEQIPTKEIARMVRHARLQHFHATIAEAAQELREWITVALVGVPVFCGTLIWTQQLPANGVLVMVIAWLATILMVTTMHCYQLLQLTMPRGTRRAEYQSAIGLAPGDLASLDTPRG</sequence>
<dbReference type="Proteomes" id="UP001155241">
    <property type="component" value="Unassembled WGS sequence"/>
</dbReference>
<dbReference type="EMBL" id="JAMXLR010000024">
    <property type="protein sequence ID" value="MCO6043401.1"/>
    <property type="molecule type" value="Genomic_DNA"/>
</dbReference>
<keyword evidence="3" id="KW-1185">Reference proteome</keyword>
<dbReference type="AlphaFoldDB" id="A0A9X2FCD5"/>
<keyword evidence="1" id="KW-0472">Membrane</keyword>
<keyword evidence="1" id="KW-1133">Transmembrane helix</keyword>
<accession>A0A9X2FCD5</accession>
<evidence type="ECO:0008006" key="4">
    <source>
        <dbReference type="Google" id="ProtNLM"/>
    </source>
</evidence>
<feature type="transmembrane region" description="Helical" evidence="1">
    <location>
        <begin position="110"/>
        <end position="136"/>
    </location>
</feature>
<feature type="transmembrane region" description="Helical" evidence="1">
    <location>
        <begin position="148"/>
        <end position="170"/>
    </location>
</feature>
<proteinExistence type="predicted"/>
<organism evidence="2 3">
    <name type="scientific">Aeoliella straminimaris</name>
    <dbReference type="NCBI Taxonomy" id="2954799"/>
    <lineage>
        <taxon>Bacteria</taxon>
        <taxon>Pseudomonadati</taxon>
        <taxon>Planctomycetota</taxon>
        <taxon>Planctomycetia</taxon>
        <taxon>Pirellulales</taxon>
        <taxon>Lacipirellulaceae</taxon>
        <taxon>Aeoliella</taxon>
    </lineage>
</organism>